<reference evidence="8" key="1">
    <citation type="submission" date="2023-09" db="UniProtKB">
        <authorList>
            <consortium name="Ensembl"/>
        </authorList>
    </citation>
    <scope>IDENTIFICATION</scope>
</reference>
<keyword evidence="5" id="KW-0443">Lipid metabolism</keyword>
<evidence type="ECO:0000256" key="4">
    <source>
        <dbReference type="ARBA" id="ARBA00022989"/>
    </source>
</evidence>
<dbReference type="GO" id="GO:0140042">
    <property type="term" value="P:lipid droplet formation"/>
    <property type="evidence" value="ECO:0007669"/>
    <property type="project" value="UniProtKB-ARBA"/>
</dbReference>
<feature type="transmembrane region" description="Helical" evidence="7">
    <location>
        <begin position="21"/>
        <end position="46"/>
    </location>
</feature>
<evidence type="ECO:0000256" key="6">
    <source>
        <dbReference type="ARBA" id="ARBA00023136"/>
    </source>
</evidence>
<sequence length="89" mass="10519">MVWAYAVFVAMSRARQRLVQLSIVFSFVFLLLWIAAFLYGTFYYSYMPQATFSAPVNYYYRCVCQVPSSFCFCGPFFLIYSCFNLQDRL</sequence>
<evidence type="ECO:0000256" key="3">
    <source>
        <dbReference type="ARBA" id="ARBA00022824"/>
    </source>
</evidence>
<keyword evidence="4 7" id="KW-1133">Transmembrane helix</keyword>
<proteinExistence type="predicted"/>
<protein>
    <submittedName>
        <fullName evidence="8">Uncharacterized protein</fullName>
    </submittedName>
</protein>
<evidence type="ECO:0000256" key="1">
    <source>
        <dbReference type="ARBA" id="ARBA00004477"/>
    </source>
</evidence>
<accession>A0A3B4GDA1</accession>
<dbReference type="InterPro" id="IPR009617">
    <property type="entry name" value="Seipin"/>
</dbReference>
<evidence type="ECO:0000256" key="2">
    <source>
        <dbReference type="ARBA" id="ARBA00022692"/>
    </source>
</evidence>
<keyword evidence="3" id="KW-0256">Endoplasmic reticulum</keyword>
<dbReference type="GO" id="GO:0005789">
    <property type="term" value="C:endoplasmic reticulum membrane"/>
    <property type="evidence" value="ECO:0007669"/>
    <property type="project" value="UniProtKB-SubCell"/>
</dbReference>
<keyword evidence="6 7" id="KW-0472">Membrane</keyword>
<dbReference type="GO" id="GO:0006629">
    <property type="term" value="P:lipid metabolic process"/>
    <property type="evidence" value="ECO:0007669"/>
    <property type="project" value="UniProtKB-KW"/>
</dbReference>
<name>A0A3B4GDA1_9CICH</name>
<evidence type="ECO:0000256" key="7">
    <source>
        <dbReference type="SAM" id="Phobius"/>
    </source>
</evidence>
<dbReference type="AlphaFoldDB" id="A0A3B4GDA1"/>
<feature type="transmembrane region" description="Helical" evidence="7">
    <location>
        <begin position="58"/>
        <end position="83"/>
    </location>
</feature>
<dbReference type="STRING" id="303518.ENSPNYP00000019516"/>
<keyword evidence="2 7" id="KW-0812">Transmembrane</keyword>
<dbReference type="Pfam" id="PF06775">
    <property type="entry name" value="Seipin"/>
    <property type="match status" value="1"/>
</dbReference>
<dbReference type="GeneTree" id="ENSGT00940000169873"/>
<evidence type="ECO:0000256" key="5">
    <source>
        <dbReference type="ARBA" id="ARBA00023098"/>
    </source>
</evidence>
<organism evidence="8">
    <name type="scientific">Pundamilia nyererei</name>
    <dbReference type="NCBI Taxonomy" id="303518"/>
    <lineage>
        <taxon>Eukaryota</taxon>
        <taxon>Metazoa</taxon>
        <taxon>Chordata</taxon>
        <taxon>Craniata</taxon>
        <taxon>Vertebrata</taxon>
        <taxon>Euteleostomi</taxon>
        <taxon>Actinopterygii</taxon>
        <taxon>Neopterygii</taxon>
        <taxon>Teleostei</taxon>
        <taxon>Neoteleostei</taxon>
        <taxon>Acanthomorphata</taxon>
        <taxon>Ovalentaria</taxon>
        <taxon>Cichlomorphae</taxon>
        <taxon>Cichliformes</taxon>
        <taxon>Cichlidae</taxon>
        <taxon>African cichlids</taxon>
        <taxon>Pseudocrenilabrinae</taxon>
        <taxon>Haplochromini</taxon>
        <taxon>Pundamilia</taxon>
    </lineage>
</organism>
<evidence type="ECO:0000313" key="8">
    <source>
        <dbReference type="Ensembl" id="ENSPNYP00000019516.1"/>
    </source>
</evidence>
<comment type="subcellular location">
    <subcellularLocation>
        <location evidence="1">Endoplasmic reticulum membrane</location>
        <topology evidence="1">Multi-pass membrane protein</topology>
    </subcellularLocation>
</comment>
<dbReference type="Ensembl" id="ENSPNYT00000020002.1">
    <property type="protein sequence ID" value="ENSPNYP00000019516.1"/>
    <property type="gene ID" value="ENSPNYG00000014749.1"/>
</dbReference>